<evidence type="ECO:0000256" key="1">
    <source>
        <dbReference type="SAM" id="SignalP"/>
    </source>
</evidence>
<dbReference type="EMBL" id="GG692400">
    <property type="protein sequence ID" value="EER32057.1"/>
    <property type="molecule type" value="Genomic_DNA"/>
</dbReference>
<keyword evidence="1" id="KW-0732">Signal</keyword>
<feature type="signal peptide" evidence="1">
    <location>
        <begin position="1"/>
        <end position="23"/>
    </location>
</feature>
<reference evidence="2 3" key="1">
    <citation type="journal article" date="2009" name="Nature">
        <title>Evolution of pathogenicity and sexual reproduction in eight Candida genomes.</title>
        <authorList>
            <person name="Butler G."/>
            <person name="Rasmussen M.D."/>
            <person name="Lin M.F."/>
            <person name="Santos M.A."/>
            <person name="Sakthikumar S."/>
            <person name="Munro C.A."/>
            <person name="Rheinbay E."/>
            <person name="Grabherr M."/>
            <person name="Forche A."/>
            <person name="Reedy J.L."/>
            <person name="Agrafioti I."/>
            <person name="Arnaud M.B."/>
            <person name="Bates S."/>
            <person name="Brown A.J."/>
            <person name="Brunke S."/>
            <person name="Costanzo M.C."/>
            <person name="Fitzpatrick D.A."/>
            <person name="de Groot P.W."/>
            <person name="Harris D."/>
            <person name="Hoyer L.L."/>
            <person name="Hube B."/>
            <person name="Klis F.M."/>
            <person name="Kodira C."/>
            <person name="Lennard N."/>
            <person name="Logue M.E."/>
            <person name="Martin R."/>
            <person name="Neiman A.M."/>
            <person name="Nikolaou E."/>
            <person name="Quail M.A."/>
            <person name="Quinn J."/>
            <person name="Santos M.C."/>
            <person name="Schmitzberger F.F."/>
            <person name="Sherlock G."/>
            <person name="Shah P."/>
            <person name="Silverstein K.A."/>
            <person name="Skrzypek M.S."/>
            <person name="Soll D."/>
            <person name="Staggs R."/>
            <person name="Stansfield I."/>
            <person name="Stumpf M.P."/>
            <person name="Sudbery P.E."/>
            <person name="Srikantha T."/>
            <person name="Zeng Q."/>
            <person name="Berman J."/>
            <person name="Berriman M."/>
            <person name="Heitman J."/>
            <person name="Gow N.A."/>
            <person name="Lorenz M.C."/>
            <person name="Birren B.W."/>
            <person name="Kellis M."/>
            <person name="Cuomo C.A."/>
        </authorList>
    </citation>
    <scope>NUCLEOTIDE SEQUENCE [LARGE SCALE GENOMIC DNA]</scope>
    <source>
        <strain evidence="3">ATCC MYA-3404 / T1</strain>
    </source>
</reference>
<name>C5MFJ7_CANTT</name>
<protein>
    <recommendedName>
        <fullName evidence="4">Opaque-phase-specific protein OP4</fullName>
    </recommendedName>
</protein>
<evidence type="ECO:0000313" key="3">
    <source>
        <dbReference type="Proteomes" id="UP000002037"/>
    </source>
</evidence>
<gene>
    <name evidence="2" type="ORF">CTRG_04840</name>
</gene>
<dbReference type="HOGENOM" id="CLU_068304_0_0_1"/>
<dbReference type="KEGG" id="ctp:CTRG_04840"/>
<dbReference type="GeneID" id="8296551"/>
<dbReference type="RefSeq" id="XP_002550542.1">
    <property type="nucleotide sequence ID" value="XM_002550496.1"/>
</dbReference>
<keyword evidence="3" id="KW-1185">Reference proteome</keyword>
<dbReference type="eggNOG" id="ENOG502T4H3">
    <property type="taxonomic scope" value="Eukaryota"/>
</dbReference>
<evidence type="ECO:0008006" key="4">
    <source>
        <dbReference type="Google" id="ProtNLM"/>
    </source>
</evidence>
<dbReference type="OrthoDB" id="4095418at2759"/>
<proteinExistence type="predicted"/>
<organism evidence="2 3">
    <name type="scientific">Candida tropicalis (strain ATCC MYA-3404 / T1)</name>
    <name type="common">Yeast</name>
    <dbReference type="NCBI Taxonomy" id="294747"/>
    <lineage>
        <taxon>Eukaryota</taxon>
        <taxon>Fungi</taxon>
        <taxon>Dikarya</taxon>
        <taxon>Ascomycota</taxon>
        <taxon>Saccharomycotina</taxon>
        <taxon>Pichiomycetes</taxon>
        <taxon>Debaryomycetaceae</taxon>
        <taxon>Candida/Lodderomyces clade</taxon>
        <taxon>Candida</taxon>
    </lineage>
</organism>
<dbReference type="Proteomes" id="UP000002037">
    <property type="component" value="Unassembled WGS sequence"/>
</dbReference>
<accession>C5MFJ7</accession>
<sequence length="381" mass="41089">MKFLALSNIVPLVSFCLPAIVSASSSNTDYTKYNYLLESIRGLSTDLEKRDEAQIEQFTGLFQAVGASGLITDVISDITSSQTRMDNLANITVGLLGAVEGGNTSFEGITIDLNVTEILDAVLASGLIQSTATGLLLNNTNNAMLADFVGGILGDPNNVWIGWLLMGLGDGHALTVPYLADLIVNSTSKANTNTTAQSKIKGVEVKQEDNIIFEREDSSEENDENLDGDFFVSLNDYLDNVLNTRDDSDDDQYAGSFNSFVGNIINTVASSSLIQGSVSDIIIALNNSGIVVPLVMEALQNPNLGTLAKTVVGRLYNSGMLDNIALDPYFQYAKKKGYLSDGLQYILTDPTYSPGLATLFKRMDDDGAYQRLQDNMYGVKN</sequence>
<dbReference type="VEuPathDB" id="FungiDB:CTRG_04840"/>
<dbReference type="AlphaFoldDB" id="C5MFJ7"/>
<dbReference type="STRING" id="294747.C5MFJ7"/>
<feature type="chain" id="PRO_5002955438" description="Opaque-phase-specific protein OP4" evidence="1">
    <location>
        <begin position="24"/>
        <end position="381"/>
    </location>
</feature>
<evidence type="ECO:0000313" key="2">
    <source>
        <dbReference type="EMBL" id="EER32057.1"/>
    </source>
</evidence>